<dbReference type="Pfam" id="PF02518">
    <property type="entry name" value="HATPase_c"/>
    <property type="match status" value="1"/>
</dbReference>
<dbReference type="PRINTS" id="PR00344">
    <property type="entry name" value="BCTRLSENSOR"/>
</dbReference>
<gene>
    <name evidence="11" type="ORF">ALO_06713</name>
</gene>
<keyword evidence="7" id="KW-0902">Two-component regulatory system</keyword>
<dbReference type="InterPro" id="IPR003661">
    <property type="entry name" value="HisK_dim/P_dom"/>
</dbReference>
<keyword evidence="12" id="KW-1185">Reference proteome</keyword>
<dbReference type="Gene3D" id="3.30.565.10">
    <property type="entry name" value="Histidine kinase-like ATPase, C-terminal domain"/>
    <property type="match status" value="1"/>
</dbReference>
<comment type="catalytic activity">
    <reaction evidence="1">
        <text>ATP + protein L-histidine = ADP + protein N-phospho-L-histidine.</text>
        <dbReference type="EC" id="2.7.13.3"/>
    </reaction>
</comment>
<dbReference type="Proteomes" id="UP000003240">
    <property type="component" value="Unassembled WGS sequence"/>
</dbReference>
<dbReference type="EMBL" id="AFGF01000050">
    <property type="protein sequence ID" value="EGO64732.1"/>
    <property type="molecule type" value="Genomic_DNA"/>
</dbReference>
<dbReference type="PANTHER" id="PTHR45453">
    <property type="entry name" value="PHOSPHATE REGULON SENSOR PROTEIN PHOR"/>
    <property type="match status" value="1"/>
</dbReference>
<dbReference type="SUPFAM" id="SSF55874">
    <property type="entry name" value="ATPase domain of HSP90 chaperone/DNA topoisomerase II/histidine kinase"/>
    <property type="match status" value="1"/>
</dbReference>
<dbReference type="InterPro" id="IPR005467">
    <property type="entry name" value="His_kinase_dom"/>
</dbReference>
<proteinExistence type="predicted"/>
<sequence>MLQNLRIKLIVIHVVHTAVLLLLLLFITATCYFSQTNALTRMELSIIGIACLALSTGCHFFLINRFLTPLQQIWQQQKDFVCDASHEVRTPLTVILTHLDIIMANSHESVASQTKWLNNIREEALSMSNLVRSLLFLARADSQQQPLDPKSFFLHNALLQAATPFEPVAARKGVSFNITAATPVAGYGDEAKIKQVIAILLDNAIRHTPAGGKVDLTLSQESNQTILTVADSGEGIASEHFDKIFDRFYQVDKARSKGGSGLGLAIAKWIVENHGGFIQVASIPGAGTTFTVHFPWR</sequence>
<dbReference type="SMART" id="SM00388">
    <property type="entry name" value="HisKA"/>
    <property type="match status" value="1"/>
</dbReference>
<organism evidence="11 12">
    <name type="scientific">Acetonema longum DSM 6540</name>
    <dbReference type="NCBI Taxonomy" id="1009370"/>
    <lineage>
        <taxon>Bacteria</taxon>
        <taxon>Bacillati</taxon>
        <taxon>Bacillota</taxon>
        <taxon>Negativicutes</taxon>
        <taxon>Acetonemataceae</taxon>
        <taxon>Acetonema</taxon>
    </lineage>
</organism>
<name>F7NH01_9FIRM</name>
<dbReference type="SMART" id="SM00387">
    <property type="entry name" value="HATPase_c"/>
    <property type="match status" value="1"/>
</dbReference>
<dbReference type="RefSeq" id="WP_004573164.1">
    <property type="nucleotide sequence ID" value="NZ_AFGF01000050.1"/>
</dbReference>
<dbReference type="InterPro" id="IPR036097">
    <property type="entry name" value="HisK_dim/P_sf"/>
</dbReference>
<dbReference type="AlphaFoldDB" id="F7NH01"/>
<keyword evidence="5" id="KW-0808">Transferase</keyword>
<keyword evidence="4" id="KW-0597">Phosphoprotein</keyword>
<dbReference type="Pfam" id="PF00512">
    <property type="entry name" value="HisKA"/>
    <property type="match status" value="1"/>
</dbReference>
<dbReference type="GO" id="GO:0005886">
    <property type="term" value="C:plasma membrane"/>
    <property type="evidence" value="ECO:0007669"/>
    <property type="project" value="TreeGrafter"/>
</dbReference>
<keyword evidence="9" id="KW-1133">Transmembrane helix</keyword>
<evidence type="ECO:0000256" key="8">
    <source>
        <dbReference type="ARBA" id="ARBA00023136"/>
    </source>
</evidence>
<dbReference type="InterPro" id="IPR003594">
    <property type="entry name" value="HATPase_dom"/>
</dbReference>
<keyword evidence="8 9" id="KW-0472">Membrane</keyword>
<dbReference type="CDD" id="cd00075">
    <property type="entry name" value="HATPase"/>
    <property type="match status" value="1"/>
</dbReference>
<evidence type="ECO:0000313" key="12">
    <source>
        <dbReference type="Proteomes" id="UP000003240"/>
    </source>
</evidence>
<evidence type="ECO:0000256" key="2">
    <source>
        <dbReference type="ARBA" id="ARBA00004370"/>
    </source>
</evidence>
<evidence type="ECO:0000256" key="7">
    <source>
        <dbReference type="ARBA" id="ARBA00023012"/>
    </source>
</evidence>
<keyword evidence="9" id="KW-0812">Transmembrane</keyword>
<dbReference type="PANTHER" id="PTHR45453:SF1">
    <property type="entry name" value="PHOSPHATE REGULON SENSOR PROTEIN PHOR"/>
    <property type="match status" value="1"/>
</dbReference>
<evidence type="ECO:0000256" key="1">
    <source>
        <dbReference type="ARBA" id="ARBA00000085"/>
    </source>
</evidence>
<comment type="subcellular location">
    <subcellularLocation>
        <location evidence="2">Membrane</location>
    </subcellularLocation>
</comment>
<protein>
    <recommendedName>
        <fullName evidence="3">histidine kinase</fullName>
        <ecNumber evidence="3">2.7.13.3</ecNumber>
    </recommendedName>
</protein>
<dbReference type="STRING" id="1009370.ALO_06713"/>
<evidence type="ECO:0000259" key="10">
    <source>
        <dbReference type="PROSITE" id="PS50109"/>
    </source>
</evidence>
<evidence type="ECO:0000313" key="11">
    <source>
        <dbReference type="EMBL" id="EGO64732.1"/>
    </source>
</evidence>
<dbReference type="InterPro" id="IPR036890">
    <property type="entry name" value="HATPase_C_sf"/>
</dbReference>
<dbReference type="PROSITE" id="PS50109">
    <property type="entry name" value="HIS_KIN"/>
    <property type="match status" value="1"/>
</dbReference>
<evidence type="ECO:0000256" key="3">
    <source>
        <dbReference type="ARBA" id="ARBA00012438"/>
    </source>
</evidence>
<evidence type="ECO:0000256" key="5">
    <source>
        <dbReference type="ARBA" id="ARBA00022679"/>
    </source>
</evidence>
<dbReference type="FunFam" id="3.30.565.10:FF:000006">
    <property type="entry name" value="Sensor histidine kinase WalK"/>
    <property type="match status" value="1"/>
</dbReference>
<dbReference type="Gene3D" id="1.10.287.130">
    <property type="match status" value="1"/>
</dbReference>
<dbReference type="GO" id="GO:0000155">
    <property type="term" value="F:phosphorelay sensor kinase activity"/>
    <property type="evidence" value="ECO:0007669"/>
    <property type="project" value="InterPro"/>
</dbReference>
<dbReference type="EC" id="2.7.13.3" evidence="3"/>
<feature type="transmembrane region" description="Helical" evidence="9">
    <location>
        <begin position="12"/>
        <end position="32"/>
    </location>
</feature>
<accession>F7NH01</accession>
<dbReference type="FunFam" id="1.10.287.130:FF:000001">
    <property type="entry name" value="Two-component sensor histidine kinase"/>
    <property type="match status" value="1"/>
</dbReference>
<dbReference type="GO" id="GO:0016036">
    <property type="term" value="P:cellular response to phosphate starvation"/>
    <property type="evidence" value="ECO:0007669"/>
    <property type="project" value="TreeGrafter"/>
</dbReference>
<dbReference type="GO" id="GO:0004721">
    <property type="term" value="F:phosphoprotein phosphatase activity"/>
    <property type="evidence" value="ECO:0007669"/>
    <property type="project" value="TreeGrafter"/>
</dbReference>
<evidence type="ECO:0000256" key="6">
    <source>
        <dbReference type="ARBA" id="ARBA00022777"/>
    </source>
</evidence>
<evidence type="ECO:0000256" key="9">
    <source>
        <dbReference type="SAM" id="Phobius"/>
    </source>
</evidence>
<dbReference type="SUPFAM" id="SSF47384">
    <property type="entry name" value="Homodimeric domain of signal transducing histidine kinase"/>
    <property type="match status" value="1"/>
</dbReference>
<keyword evidence="6 11" id="KW-0418">Kinase</keyword>
<dbReference type="InterPro" id="IPR050351">
    <property type="entry name" value="BphY/WalK/GraS-like"/>
</dbReference>
<feature type="transmembrane region" description="Helical" evidence="9">
    <location>
        <begin position="44"/>
        <end position="63"/>
    </location>
</feature>
<feature type="domain" description="Histidine kinase" evidence="10">
    <location>
        <begin position="83"/>
        <end position="297"/>
    </location>
</feature>
<dbReference type="CDD" id="cd00082">
    <property type="entry name" value="HisKA"/>
    <property type="match status" value="1"/>
</dbReference>
<dbReference type="OrthoDB" id="9786919at2"/>
<reference evidence="11 12" key="1">
    <citation type="journal article" date="2011" name="EMBO J.">
        <title>Structural diversity of bacterial flagellar motors.</title>
        <authorList>
            <person name="Chen S."/>
            <person name="Beeby M."/>
            <person name="Murphy G.E."/>
            <person name="Leadbetter J.R."/>
            <person name="Hendrixson D.R."/>
            <person name="Briegel A."/>
            <person name="Li Z."/>
            <person name="Shi J."/>
            <person name="Tocheva E.I."/>
            <person name="Muller A."/>
            <person name="Dobro M.J."/>
            <person name="Jensen G.J."/>
        </authorList>
    </citation>
    <scope>NUCLEOTIDE SEQUENCE [LARGE SCALE GENOMIC DNA]</scope>
    <source>
        <strain evidence="11 12">DSM 6540</strain>
    </source>
</reference>
<dbReference type="eggNOG" id="COG5002">
    <property type="taxonomic scope" value="Bacteria"/>
</dbReference>
<dbReference type="InterPro" id="IPR004358">
    <property type="entry name" value="Sig_transdc_His_kin-like_C"/>
</dbReference>
<evidence type="ECO:0000256" key="4">
    <source>
        <dbReference type="ARBA" id="ARBA00022553"/>
    </source>
</evidence>
<comment type="caution">
    <text evidence="11">The sequence shown here is derived from an EMBL/GenBank/DDBJ whole genome shotgun (WGS) entry which is preliminary data.</text>
</comment>